<dbReference type="GO" id="GO:0007187">
    <property type="term" value="P:G protein-coupled receptor signaling pathway, coupled to cyclic nucleotide second messenger"/>
    <property type="evidence" value="ECO:0007669"/>
    <property type="project" value="TreeGrafter"/>
</dbReference>
<dbReference type="Pfam" id="PF00001">
    <property type="entry name" value="7tm_1"/>
    <property type="match status" value="1"/>
</dbReference>
<reference evidence="11 12" key="1">
    <citation type="journal article" date="2013" name="Nature">
        <title>Insights into bilaterian evolution from three spiralian genomes.</title>
        <authorList>
            <person name="Simakov O."/>
            <person name="Marletaz F."/>
            <person name="Cho S.J."/>
            <person name="Edsinger-Gonzales E."/>
            <person name="Havlak P."/>
            <person name="Hellsten U."/>
            <person name="Kuo D.H."/>
            <person name="Larsson T."/>
            <person name="Lv J."/>
            <person name="Arendt D."/>
            <person name="Savage R."/>
            <person name="Osoegawa K."/>
            <person name="de Jong P."/>
            <person name="Grimwood J."/>
            <person name="Chapman J.A."/>
            <person name="Shapiro H."/>
            <person name="Aerts A."/>
            <person name="Otillar R.P."/>
            <person name="Terry A.Y."/>
            <person name="Boore J.L."/>
            <person name="Grigoriev I.V."/>
            <person name="Lindberg D.R."/>
            <person name="Seaver E.C."/>
            <person name="Weisblat D.A."/>
            <person name="Putnam N.H."/>
            <person name="Rokhsar D.S."/>
        </authorList>
    </citation>
    <scope>NUCLEOTIDE SEQUENCE [LARGE SCALE GENOMIC DNA]</scope>
</reference>
<feature type="domain" description="G-protein coupled receptors family 1 profile" evidence="10">
    <location>
        <begin position="14"/>
        <end position="191"/>
    </location>
</feature>
<feature type="transmembrane region" description="Helical" evidence="9">
    <location>
        <begin position="6"/>
        <end position="23"/>
    </location>
</feature>
<evidence type="ECO:0000256" key="1">
    <source>
        <dbReference type="ARBA" id="ARBA00004651"/>
    </source>
</evidence>
<keyword evidence="5" id="KW-0297">G-protein coupled receptor</keyword>
<evidence type="ECO:0000313" key="12">
    <source>
        <dbReference type="Proteomes" id="UP000030746"/>
    </source>
</evidence>
<dbReference type="GeneID" id="20252153"/>
<gene>
    <name evidence="11" type="ORF">LOTGIDRAFT_74826</name>
</gene>
<feature type="transmembrane region" description="Helical" evidence="9">
    <location>
        <begin position="73"/>
        <end position="99"/>
    </location>
</feature>
<dbReference type="OrthoDB" id="10071887at2759"/>
<dbReference type="PROSITE" id="PS50262">
    <property type="entry name" value="G_PROTEIN_RECEP_F1_2"/>
    <property type="match status" value="1"/>
</dbReference>
<dbReference type="SUPFAM" id="SSF81321">
    <property type="entry name" value="Family A G protein-coupled receptor-like"/>
    <property type="match status" value="1"/>
</dbReference>
<dbReference type="Proteomes" id="UP000030746">
    <property type="component" value="Unassembled WGS sequence"/>
</dbReference>
<evidence type="ECO:0000256" key="8">
    <source>
        <dbReference type="ARBA" id="ARBA00023224"/>
    </source>
</evidence>
<name>V4A841_LOTGI</name>
<dbReference type="GO" id="GO:0005886">
    <property type="term" value="C:plasma membrane"/>
    <property type="evidence" value="ECO:0007669"/>
    <property type="project" value="UniProtKB-SubCell"/>
</dbReference>
<keyword evidence="12" id="KW-1185">Reference proteome</keyword>
<evidence type="ECO:0000256" key="4">
    <source>
        <dbReference type="ARBA" id="ARBA00022989"/>
    </source>
</evidence>
<dbReference type="PRINTS" id="PR00237">
    <property type="entry name" value="GPCRRHODOPSN"/>
</dbReference>
<keyword evidence="6 9" id="KW-0472">Membrane</keyword>
<dbReference type="PANTHER" id="PTHR24247">
    <property type="entry name" value="5-HYDROXYTRYPTAMINE RECEPTOR"/>
    <property type="match status" value="1"/>
</dbReference>
<dbReference type="PANTHER" id="PTHR24247:SF195">
    <property type="entry name" value="G-PROTEIN COUPLED RECEPTORS FAMILY 1 PROFILE DOMAIN-CONTAINING PROTEIN"/>
    <property type="match status" value="1"/>
</dbReference>
<keyword evidence="2" id="KW-1003">Cell membrane</keyword>
<dbReference type="CTD" id="20252153"/>
<organism evidence="11 12">
    <name type="scientific">Lottia gigantea</name>
    <name type="common">Giant owl limpet</name>
    <dbReference type="NCBI Taxonomy" id="225164"/>
    <lineage>
        <taxon>Eukaryota</taxon>
        <taxon>Metazoa</taxon>
        <taxon>Spiralia</taxon>
        <taxon>Lophotrochozoa</taxon>
        <taxon>Mollusca</taxon>
        <taxon>Gastropoda</taxon>
        <taxon>Patellogastropoda</taxon>
        <taxon>Lottioidea</taxon>
        <taxon>Lottiidae</taxon>
        <taxon>Lottia</taxon>
    </lineage>
</organism>
<evidence type="ECO:0000256" key="3">
    <source>
        <dbReference type="ARBA" id="ARBA00022692"/>
    </source>
</evidence>
<dbReference type="RefSeq" id="XP_009059760.1">
    <property type="nucleotide sequence ID" value="XM_009061512.1"/>
</dbReference>
<dbReference type="GO" id="GO:0007197">
    <property type="term" value="P:adenylate cyclase-inhibiting G protein-coupled acetylcholine receptor signaling pathway"/>
    <property type="evidence" value="ECO:0007669"/>
    <property type="project" value="TreeGrafter"/>
</dbReference>
<comment type="subcellular location">
    <subcellularLocation>
        <location evidence="1">Cell membrane</location>
        <topology evidence="1">Multi-pass membrane protein</topology>
    </subcellularLocation>
</comment>
<evidence type="ECO:0000256" key="9">
    <source>
        <dbReference type="SAM" id="Phobius"/>
    </source>
</evidence>
<sequence>MVIVVFMTLLAILGNILVIIAYLKDTKLQNVLNFYIFNLAVTDFLLGAISMPFYAVYTALNWKWPFGRAFCKVYLVCDFTLCLQSVLLVIVISVDRLILVRSGMEYTVKQTMKSAKVKVAVCWIAAFLLYGPAVIGFDYWRGSTVISDRDCDVEFYNHLTFTLTTSIIEFGAPFLSIAVINGLVFVEIRKR</sequence>
<dbReference type="GO" id="GO:0004993">
    <property type="term" value="F:G protein-coupled serotonin receptor activity"/>
    <property type="evidence" value="ECO:0007669"/>
    <property type="project" value="TreeGrafter"/>
</dbReference>
<evidence type="ECO:0000256" key="5">
    <source>
        <dbReference type="ARBA" id="ARBA00023040"/>
    </source>
</evidence>
<keyword evidence="7" id="KW-0675">Receptor</keyword>
<accession>V4A841</accession>
<dbReference type="EMBL" id="KB202591">
    <property type="protein sequence ID" value="ESO89441.1"/>
    <property type="molecule type" value="Genomic_DNA"/>
</dbReference>
<keyword evidence="4 9" id="KW-1133">Transmembrane helix</keyword>
<dbReference type="Gene3D" id="1.20.1070.10">
    <property type="entry name" value="Rhodopsin 7-helix transmembrane proteins"/>
    <property type="match status" value="1"/>
</dbReference>
<evidence type="ECO:0000259" key="10">
    <source>
        <dbReference type="PROSITE" id="PS50262"/>
    </source>
</evidence>
<keyword evidence="8" id="KW-0807">Transducer</keyword>
<proteinExistence type="predicted"/>
<evidence type="ECO:0000313" key="11">
    <source>
        <dbReference type="EMBL" id="ESO89441.1"/>
    </source>
</evidence>
<protein>
    <recommendedName>
        <fullName evidence="10">G-protein coupled receptors family 1 profile domain-containing protein</fullName>
    </recommendedName>
</protein>
<dbReference type="HOGENOM" id="CLU_009579_31_2_1"/>
<dbReference type="GO" id="GO:0016907">
    <property type="term" value="F:G protein-coupled acetylcholine receptor activity"/>
    <property type="evidence" value="ECO:0007669"/>
    <property type="project" value="TreeGrafter"/>
</dbReference>
<keyword evidence="3 9" id="KW-0812">Transmembrane</keyword>
<dbReference type="InterPro" id="IPR000276">
    <property type="entry name" value="GPCR_Rhodpsn"/>
</dbReference>
<feature type="transmembrane region" description="Helical" evidence="9">
    <location>
        <begin position="120"/>
        <end position="140"/>
    </location>
</feature>
<dbReference type="GO" id="GO:0030425">
    <property type="term" value="C:dendrite"/>
    <property type="evidence" value="ECO:0007669"/>
    <property type="project" value="TreeGrafter"/>
</dbReference>
<feature type="non-terminal residue" evidence="11">
    <location>
        <position position="191"/>
    </location>
</feature>
<feature type="transmembrane region" description="Helical" evidence="9">
    <location>
        <begin position="35"/>
        <end position="57"/>
    </location>
</feature>
<evidence type="ECO:0000256" key="2">
    <source>
        <dbReference type="ARBA" id="ARBA00022475"/>
    </source>
</evidence>
<dbReference type="KEGG" id="lgi:LOTGIDRAFT_74826"/>
<dbReference type="InterPro" id="IPR017452">
    <property type="entry name" value="GPCR_Rhodpsn_7TM"/>
</dbReference>
<feature type="transmembrane region" description="Helical" evidence="9">
    <location>
        <begin position="160"/>
        <end position="186"/>
    </location>
</feature>
<evidence type="ECO:0000256" key="6">
    <source>
        <dbReference type="ARBA" id="ARBA00023136"/>
    </source>
</evidence>
<dbReference type="GO" id="GO:0045202">
    <property type="term" value="C:synapse"/>
    <property type="evidence" value="ECO:0007669"/>
    <property type="project" value="TreeGrafter"/>
</dbReference>
<dbReference type="OMA" id="FATICGN"/>
<evidence type="ECO:0000256" key="7">
    <source>
        <dbReference type="ARBA" id="ARBA00023170"/>
    </source>
</evidence>
<dbReference type="AlphaFoldDB" id="V4A841"/>